<dbReference type="HOGENOM" id="CLU_194508_0_0_5"/>
<evidence type="ECO:0000313" key="1">
    <source>
        <dbReference type="EMBL" id="BAE49626.1"/>
    </source>
</evidence>
<evidence type="ECO:0000313" key="2">
    <source>
        <dbReference type="Proteomes" id="UP000007058"/>
    </source>
</evidence>
<dbReference type="Proteomes" id="UP000007058">
    <property type="component" value="Chromosome"/>
</dbReference>
<dbReference type="KEGG" id="mag:amb0822"/>
<keyword evidence="2" id="KW-1185">Reference proteome</keyword>
<accession>Q2W949</accession>
<dbReference type="EMBL" id="AP007255">
    <property type="protein sequence ID" value="BAE49626.1"/>
    <property type="molecule type" value="Genomic_DNA"/>
</dbReference>
<dbReference type="AlphaFoldDB" id="Q2W949"/>
<proteinExistence type="predicted"/>
<protein>
    <submittedName>
        <fullName evidence="1">Uncharacterized protein</fullName>
    </submittedName>
</protein>
<name>Q2W949_PARM1</name>
<gene>
    <name evidence="1" type="ordered locus">amb0822</name>
</gene>
<organism evidence="1 2">
    <name type="scientific">Paramagnetospirillum magneticum (strain ATCC 700264 / AMB-1)</name>
    <name type="common">Magnetospirillum magneticum</name>
    <dbReference type="NCBI Taxonomy" id="342108"/>
    <lineage>
        <taxon>Bacteria</taxon>
        <taxon>Pseudomonadati</taxon>
        <taxon>Pseudomonadota</taxon>
        <taxon>Alphaproteobacteria</taxon>
        <taxon>Rhodospirillales</taxon>
        <taxon>Magnetospirillaceae</taxon>
        <taxon>Paramagnetospirillum</taxon>
    </lineage>
</organism>
<dbReference type="STRING" id="342108.amb0822"/>
<reference evidence="1 2" key="1">
    <citation type="journal article" date="2005" name="DNA Res.">
        <title>Complete genome sequence of the facultative anaerobic magnetotactic bacterium Magnetospirillum sp. strain AMB-1.</title>
        <authorList>
            <person name="Matsunaga T."/>
            <person name="Okamura Y."/>
            <person name="Fukuda Y."/>
            <person name="Wahyudi A.T."/>
            <person name="Murase Y."/>
            <person name="Takeyama H."/>
        </authorList>
    </citation>
    <scope>NUCLEOTIDE SEQUENCE [LARGE SCALE GENOMIC DNA]</scope>
    <source>
        <strain evidence="2">ATCC 700264 / AMB-1</strain>
    </source>
</reference>
<sequence length="82" mass="9067">MGESCTAPRQECSTMKVAAISFNDNHSLSMDVEGVSYIGAAQPMELEDGTWFLELLLRTDNGTIALQLVADTPEKLDIKRYE</sequence>